<dbReference type="PANTHER" id="PTHR46124">
    <property type="entry name" value="D-AMINOACYL-TRNA DEACYLASE"/>
    <property type="match status" value="1"/>
</dbReference>
<evidence type="ECO:0000256" key="1">
    <source>
        <dbReference type="ARBA" id="ARBA00022723"/>
    </source>
</evidence>
<dbReference type="FunFam" id="3.20.20.140:FF:000005">
    <property type="entry name" value="TatD family hydrolase"/>
    <property type="match status" value="1"/>
</dbReference>
<evidence type="ECO:0000256" key="2">
    <source>
        <dbReference type="ARBA" id="ARBA00022801"/>
    </source>
</evidence>
<dbReference type="InterPro" id="IPR015991">
    <property type="entry name" value="TatD/YcfH-like"/>
</dbReference>
<keyword evidence="2" id="KW-0378">Hydrolase</keyword>
<feature type="binding site" evidence="3">
    <location>
        <position position="139"/>
    </location>
    <ligand>
        <name>a divalent metal cation</name>
        <dbReference type="ChEBI" id="CHEBI:60240"/>
        <label>2</label>
    </ligand>
</feature>
<evidence type="ECO:0000313" key="4">
    <source>
        <dbReference type="EMBL" id="OGY93430.1"/>
    </source>
</evidence>
<dbReference type="GO" id="GO:0005829">
    <property type="term" value="C:cytosol"/>
    <property type="evidence" value="ECO:0007669"/>
    <property type="project" value="TreeGrafter"/>
</dbReference>
<comment type="caution">
    <text evidence="4">The sequence shown here is derived from an EMBL/GenBank/DDBJ whole genome shotgun (WGS) entry which is preliminary data.</text>
</comment>
<evidence type="ECO:0008006" key="6">
    <source>
        <dbReference type="Google" id="ProtNLM"/>
    </source>
</evidence>
<name>A0A1G2BYJ8_9BACT</name>
<organism evidence="4 5">
    <name type="scientific">Candidatus Komeilibacteria bacterium RIFOXYC1_FULL_37_11</name>
    <dbReference type="NCBI Taxonomy" id="1798555"/>
    <lineage>
        <taxon>Bacteria</taxon>
        <taxon>Candidatus Komeiliibacteriota</taxon>
    </lineage>
</organism>
<dbReference type="Pfam" id="PF01026">
    <property type="entry name" value="TatD_DNase"/>
    <property type="match status" value="1"/>
</dbReference>
<dbReference type="GO" id="GO:0004536">
    <property type="term" value="F:DNA nuclease activity"/>
    <property type="evidence" value="ECO:0007669"/>
    <property type="project" value="InterPro"/>
</dbReference>
<evidence type="ECO:0000256" key="3">
    <source>
        <dbReference type="PIRSR" id="PIRSR005902-1"/>
    </source>
</evidence>
<gene>
    <name evidence="4" type="ORF">A2406_00770</name>
</gene>
<protein>
    <recommendedName>
        <fullName evidence="6">Hydrolase TatD</fullName>
    </recommendedName>
</protein>
<dbReference type="InterPro" id="IPR032466">
    <property type="entry name" value="Metal_Hydrolase"/>
</dbReference>
<feature type="binding site" evidence="3">
    <location>
        <position position="168"/>
    </location>
    <ligand>
        <name>a divalent metal cation</name>
        <dbReference type="ChEBI" id="CHEBI:60240"/>
        <label>2</label>
    </ligand>
</feature>
<dbReference type="GO" id="GO:0046872">
    <property type="term" value="F:metal ion binding"/>
    <property type="evidence" value="ECO:0007669"/>
    <property type="project" value="UniProtKB-KW"/>
</dbReference>
<accession>A0A1G2BYJ8</accession>
<dbReference type="SUPFAM" id="SSF51556">
    <property type="entry name" value="Metallo-dependent hydrolases"/>
    <property type="match status" value="1"/>
</dbReference>
<feature type="binding site" evidence="3">
    <location>
        <position position="218"/>
    </location>
    <ligand>
        <name>a divalent metal cation</name>
        <dbReference type="ChEBI" id="CHEBI:60240"/>
        <label>1</label>
    </ligand>
</feature>
<dbReference type="Proteomes" id="UP000177626">
    <property type="component" value="Unassembled WGS sequence"/>
</dbReference>
<dbReference type="Gene3D" id="3.20.20.140">
    <property type="entry name" value="Metal-dependent hydrolases"/>
    <property type="match status" value="1"/>
</dbReference>
<evidence type="ECO:0000313" key="5">
    <source>
        <dbReference type="Proteomes" id="UP000177626"/>
    </source>
</evidence>
<dbReference type="PIRSF" id="PIRSF005902">
    <property type="entry name" value="DNase_TatD"/>
    <property type="match status" value="1"/>
</dbReference>
<reference evidence="4 5" key="1">
    <citation type="journal article" date="2016" name="Nat. Commun.">
        <title>Thousands of microbial genomes shed light on interconnected biogeochemical processes in an aquifer system.</title>
        <authorList>
            <person name="Anantharaman K."/>
            <person name="Brown C.T."/>
            <person name="Hug L.A."/>
            <person name="Sharon I."/>
            <person name="Castelle C.J."/>
            <person name="Probst A.J."/>
            <person name="Thomas B.C."/>
            <person name="Singh A."/>
            <person name="Wilkins M.J."/>
            <person name="Karaoz U."/>
            <person name="Brodie E.L."/>
            <person name="Williams K.H."/>
            <person name="Hubbard S.S."/>
            <person name="Banfield J.F."/>
        </authorList>
    </citation>
    <scope>NUCLEOTIDE SEQUENCE [LARGE SCALE GENOMIC DNA]</scope>
</reference>
<dbReference type="CDD" id="cd01310">
    <property type="entry name" value="TatD_DNAse"/>
    <property type="match status" value="1"/>
</dbReference>
<dbReference type="PANTHER" id="PTHR46124:SF2">
    <property type="entry name" value="D-AMINOACYL-TRNA DEACYLASE"/>
    <property type="match status" value="1"/>
</dbReference>
<keyword evidence="1 3" id="KW-0479">Metal-binding</keyword>
<sequence>MLVDSHAHLNFQAYKDDLSEVIGRCRQANMRVINIGAAYDTSLKAVNLALAEPSFYSAIGLHPTHVYDEEFKTEHYQDLIASSRGRVVAMGESGFDYFHIPELLEKGVKSIAEIKAKQEEVFRAHIKLARENNLALVVHGRNGKDDNTAYQDIYRVLKDENFQKGVIHCYGGNLEEAKAFVELGFYIGFTGIITFDKTGALAEIAQWIPEDKMLIETDAPYLTPEPNRGKRNEPIYVQHVAAKLSQIRNKNIDEIVEITGNNANKLFDLK</sequence>
<dbReference type="PROSITE" id="PS01137">
    <property type="entry name" value="TATD_1"/>
    <property type="match status" value="1"/>
</dbReference>
<feature type="binding site" evidence="3">
    <location>
        <position position="92"/>
    </location>
    <ligand>
        <name>a divalent metal cation</name>
        <dbReference type="ChEBI" id="CHEBI:60240"/>
        <label>1</label>
    </ligand>
</feature>
<dbReference type="EMBL" id="MHKQ01000022">
    <property type="protein sequence ID" value="OGY93430.1"/>
    <property type="molecule type" value="Genomic_DNA"/>
</dbReference>
<dbReference type="GO" id="GO:0016788">
    <property type="term" value="F:hydrolase activity, acting on ester bonds"/>
    <property type="evidence" value="ECO:0007669"/>
    <property type="project" value="InterPro"/>
</dbReference>
<dbReference type="AlphaFoldDB" id="A0A1G2BYJ8"/>
<feature type="binding site" evidence="3">
    <location>
        <position position="8"/>
    </location>
    <ligand>
        <name>a divalent metal cation</name>
        <dbReference type="ChEBI" id="CHEBI:60240"/>
        <label>1</label>
    </ligand>
</feature>
<feature type="binding site" evidence="3">
    <location>
        <position position="6"/>
    </location>
    <ligand>
        <name>a divalent metal cation</name>
        <dbReference type="ChEBI" id="CHEBI:60240"/>
        <label>1</label>
    </ligand>
</feature>
<dbReference type="InterPro" id="IPR018228">
    <property type="entry name" value="DNase_TatD-rel_CS"/>
</dbReference>
<dbReference type="InterPro" id="IPR001130">
    <property type="entry name" value="TatD-like"/>
</dbReference>
<dbReference type="NCBIfam" id="TIGR00010">
    <property type="entry name" value="YchF/TatD family DNA exonuclease"/>
    <property type="match status" value="1"/>
</dbReference>
<proteinExistence type="predicted"/>